<feature type="signal peptide" evidence="1">
    <location>
        <begin position="1"/>
        <end position="19"/>
    </location>
</feature>
<dbReference type="AlphaFoldDB" id="A0A6B3LPX3"/>
<organism evidence="2 3">
    <name type="scientific">Pontibacter burrus</name>
    <dbReference type="NCBI Taxonomy" id="2704466"/>
    <lineage>
        <taxon>Bacteria</taxon>
        <taxon>Pseudomonadati</taxon>
        <taxon>Bacteroidota</taxon>
        <taxon>Cytophagia</taxon>
        <taxon>Cytophagales</taxon>
        <taxon>Hymenobacteraceae</taxon>
        <taxon>Pontibacter</taxon>
    </lineage>
</organism>
<evidence type="ECO:0000313" key="3">
    <source>
        <dbReference type="Proteomes" id="UP000474777"/>
    </source>
</evidence>
<reference evidence="2 3" key="1">
    <citation type="submission" date="2020-02" db="EMBL/GenBank/DDBJ databases">
        <authorList>
            <person name="Kim M.K."/>
        </authorList>
    </citation>
    <scope>NUCLEOTIDE SEQUENCE [LARGE SCALE GENOMIC DNA]</scope>
    <source>
        <strain evidence="2 3">BT327</strain>
    </source>
</reference>
<keyword evidence="1" id="KW-0732">Signal</keyword>
<evidence type="ECO:0000313" key="2">
    <source>
        <dbReference type="EMBL" id="NEM98819.1"/>
    </source>
</evidence>
<evidence type="ECO:0008006" key="4">
    <source>
        <dbReference type="Google" id="ProtNLM"/>
    </source>
</evidence>
<dbReference type="InterPro" id="IPR019853">
    <property type="entry name" value="GldB-like"/>
</dbReference>
<dbReference type="RefSeq" id="WP_163915710.1">
    <property type="nucleotide sequence ID" value="NZ_JAAGWD010000006.1"/>
</dbReference>
<dbReference type="PROSITE" id="PS51257">
    <property type="entry name" value="PROKAR_LIPOPROTEIN"/>
    <property type="match status" value="1"/>
</dbReference>
<proteinExistence type="predicted"/>
<gene>
    <name evidence="2" type="ORF">GXP69_14035</name>
</gene>
<dbReference type="Proteomes" id="UP000474777">
    <property type="component" value="Unassembled WGS sequence"/>
</dbReference>
<dbReference type="EMBL" id="JAAGWD010000006">
    <property type="protein sequence ID" value="NEM98819.1"/>
    <property type="molecule type" value="Genomic_DNA"/>
</dbReference>
<name>A0A6B3LPX3_9BACT</name>
<protein>
    <recommendedName>
        <fullName evidence="4">DUF2268 domain-containing protein</fullName>
    </recommendedName>
</protein>
<dbReference type="Pfam" id="PF25594">
    <property type="entry name" value="GldB_lipo"/>
    <property type="match status" value="1"/>
</dbReference>
<comment type="caution">
    <text evidence="2">The sequence shown here is derived from an EMBL/GenBank/DDBJ whole genome shotgun (WGS) entry which is preliminary data.</text>
</comment>
<sequence>MKKTLTILVLSLSTLSCLAQHKFEVIATDVDLFWNAFDKFRTAKSTEDSIRIIHDEYISKGTAGVGQFMKGRIQNARYLQQTISKHKSYYSYLQHHTPKLQAVVPRMNRHYKRLLKLYPDAYIPKVYFVIGALNSAGTIHQDPVIGVDMFGFYPETPKNELSPWLLSVLRPIEQIDIVVFHEIVHILQKGYPEQEETLLKKSITEGAADFIGELVTRSNINKHIHAYANPREREL</sequence>
<accession>A0A6B3LPX3</accession>
<evidence type="ECO:0000256" key="1">
    <source>
        <dbReference type="SAM" id="SignalP"/>
    </source>
</evidence>
<keyword evidence="3" id="KW-1185">Reference proteome</keyword>
<feature type="chain" id="PRO_5025485546" description="DUF2268 domain-containing protein" evidence="1">
    <location>
        <begin position="20"/>
        <end position="235"/>
    </location>
</feature>